<reference evidence="2" key="2">
    <citation type="submission" date="2020-08" db="EMBL/GenBank/DDBJ databases">
        <title>Draft Genome Sequence of Cumin Blight Pathogen Alternaria burnsii.</title>
        <authorList>
            <person name="Feng Z."/>
        </authorList>
    </citation>
    <scope>NUCLEOTIDE SEQUENCE</scope>
    <source>
        <strain evidence="2">CBS107.38</strain>
    </source>
</reference>
<keyword evidence="3" id="KW-1185">Reference proteome</keyword>
<dbReference type="EMBL" id="JAAABM010000028">
    <property type="protein sequence ID" value="KAF7670815.1"/>
    <property type="molecule type" value="Genomic_DNA"/>
</dbReference>
<dbReference type="AlphaFoldDB" id="A0A8H7ASL3"/>
<comment type="caution">
    <text evidence="2">The sequence shown here is derived from an EMBL/GenBank/DDBJ whole genome shotgun (WGS) entry which is preliminary data.</text>
</comment>
<dbReference type="Gene3D" id="2.40.128.680">
    <property type="match status" value="1"/>
</dbReference>
<dbReference type="PANTHER" id="PTHR47204:SF1">
    <property type="entry name" value="RIBONUCLEASE H2 SUBUNIT C"/>
    <property type="match status" value="1"/>
</dbReference>
<feature type="compositionally biased region" description="Low complexity" evidence="1">
    <location>
        <begin position="94"/>
        <end position="105"/>
    </location>
</feature>
<evidence type="ECO:0000256" key="1">
    <source>
        <dbReference type="SAM" id="MobiDB-lite"/>
    </source>
</evidence>
<feature type="compositionally biased region" description="Acidic residues" evidence="1">
    <location>
        <begin position="106"/>
        <end position="116"/>
    </location>
</feature>
<proteinExistence type="predicted"/>
<dbReference type="PANTHER" id="PTHR47204">
    <property type="entry name" value="OS02G0168900 PROTEIN"/>
    <property type="match status" value="1"/>
</dbReference>
<evidence type="ECO:0000313" key="2">
    <source>
        <dbReference type="EMBL" id="KAF7670815.1"/>
    </source>
</evidence>
<protein>
    <submittedName>
        <fullName evidence="2">Uncharacterized protein</fullName>
    </submittedName>
</protein>
<dbReference type="Proteomes" id="UP000596902">
    <property type="component" value="Unassembled WGS sequence"/>
</dbReference>
<gene>
    <name evidence="2" type="ORF">GT037_011108</name>
</gene>
<sequence>MLSIRPSNPQRCTPNLLPARINHNGSINDAERYWKPETDDKGYWSSSCKNMDIGSDIFPGKRHSYFRGRHLHGTALPLPKNYTGAILHVTDQQLPQSQTQPQQLPADEDDEDAETEESIPIEVNIAEQVGEFDQVIVWGHGGEVDGSGDAFIRGMSEWVGFAESMHIDEEEKDKGTKPGSNTV</sequence>
<reference evidence="2" key="1">
    <citation type="submission" date="2020-01" db="EMBL/GenBank/DDBJ databases">
        <authorList>
            <person name="Feng Z.H.Z."/>
        </authorList>
    </citation>
    <scope>NUCLEOTIDE SEQUENCE</scope>
    <source>
        <strain evidence="2">CBS107.38</strain>
    </source>
</reference>
<evidence type="ECO:0000313" key="3">
    <source>
        <dbReference type="Proteomes" id="UP000596902"/>
    </source>
</evidence>
<dbReference type="GeneID" id="62209333"/>
<feature type="region of interest" description="Disordered" evidence="1">
    <location>
        <begin position="94"/>
        <end position="116"/>
    </location>
</feature>
<dbReference type="RefSeq" id="XP_038781201.1">
    <property type="nucleotide sequence ID" value="XM_038936155.1"/>
</dbReference>
<dbReference type="Pfam" id="PF08615">
    <property type="entry name" value="RNase_H2_suC"/>
    <property type="match status" value="1"/>
</dbReference>
<dbReference type="CDD" id="cd09271">
    <property type="entry name" value="RNase_H2-C"/>
    <property type="match status" value="1"/>
</dbReference>
<dbReference type="GO" id="GO:0032299">
    <property type="term" value="C:ribonuclease H2 complex"/>
    <property type="evidence" value="ECO:0007669"/>
    <property type="project" value="InterPro"/>
</dbReference>
<accession>A0A8H7ASL3</accession>
<organism evidence="2 3">
    <name type="scientific">Alternaria burnsii</name>
    <dbReference type="NCBI Taxonomy" id="1187904"/>
    <lineage>
        <taxon>Eukaryota</taxon>
        <taxon>Fungi</taxon>
        <taxon>Dikarya</taxon>
        <taxon>Ascomycota</taxon>
        <taxon>Pezizomycotina</taxon>
        <taxon>Dothideomycetes</taxon>
        <taxon>Pleosporomycetidae</taxon>
        <taxon>Pleosporales</taxon>
        <taxon>Pleosporineae</taxon>
        <taxon>Pleosporaceae</taxon>
        <taxon>Alternaria</taxon>
        <taxon>Alternaria sect. Alternaria</taxon>
    </lineage>
</organism>
<name>A0A8H7ASL3_9PLEO</name>
<dbReference type="InterPro" id="IPR013924">
    <property type="entry name" value="RNase_H2_suC"/>
</dbReference>
<dbReference type="GO" id="GO:0006401">
    <property type="term" value="P:RNA catabolic process"/>
    <property type="evidence" value="ECO:0007669"/>
    <property type="project" value="InterPro"/>
</dbReference>